<name>A0ABT6N175_9SPHN</name>
<protein>
    <submittedName>
        <fullName evidence="1">Polysaccharide deacetylase family protein</fullName>
    </submittedName>
</protein>
<dbReference type="PANTHER" id="PTHR43123:SF4">
    <property type="entry name" value="POLYSACCHARIDE DEACETYLASE"/>
    <property type="match status" value="1"/>
</dbReference>
<dbReference type="SUPFAM" id="SSF88713">
    <property type="entry name" value="Glycoside hydrolase/deacetylase"/>
    <property type="match status" value="1"/>
</dbReference>
<gene>
    <name evidence="1" type="ORF">QGN17_09920</name>
</gene>
<dbReference type="Proteomes" id="UP001160625">
    <property type="component" value="Unassembled WGS sequence"/>
</dbReference>
<evidence type="ECO:0000313" key="2">
    <source>
        <dbReference type="Proteomes" id="UP001160625"/>
    </source>
</evidence>
<keyword evidence="2" id="KW-1185">Reference proteome</keyword>
<dbReference type="InterPro" id="IPR011330">
    <property type="entry name" value="Glyco_hydro/deAcase_b/a-brl"/>
</dbReference>
<comment type="caution">
    <text evidence="1">The sequence shown here is derived from an EMBL/GenBank/DDBJ whole genome shotgun (WGS) entry which is preliminary data.</text>
</comment>
<dbReference type="Gene3D" id="3.20.20.370">
    <property type="entry name" value="Glycoside hydrolase/deacetylase"/>
    <property type="match status" value="1"/>
</dbReference>
<proteinExistence type="predicted"/>
<organism evidence="1 2">
    <name type="scientific">Sphingomonas oryzagri</name>
    <dbReference type="NCBI Taxonomy" id="3042314"/>
    <lineage>
        <taxon>Bacteria</taxon>
        <taxon>Pseudomonadati</taxon>
        <taxon>Pseudomonadota</taxon>
        <taxon>Alphaproteobacteria</taxon>
        <taxon>Sphingomonadales</taxon>
        <taxon>Sphingomonadaceae</taxon>
        <taxon>Sphingomonas</taxon>
    </lineage>
</organism>
<sequence>MTAPLTQTPRYPFWPIAKDRGFTLPGDARVGLIVYLNVEHFPIDVPAPAHAIYPGTTHMVPDILNYGWRDYGNRVGLWRMMELFGDVGIRPSVNLHADVCHEYPELIEAGEALGWEWIAQSHTAGAILTAMPEDRAREIIEGSVGIIEQATGRRPKGWMGSHLAETPETPDLLAEAGIEYCSDYACDDQPFAMRVRSGSLISMPYALEANDVPGVLGKGLTAQDFAQLLIDQFDELYEEGAAIPRVMPVSLHPFISGHAFRTRHLRRAFRHIVGHDGIWIGTCGELNEWYRRTRGADPERPQQERRA</sequence>
<reference evidence="1" key="1">
    <citation type="submission" date="2023-04" db="EMBL/GenBank/DDBJ databases">
        <title>Sphingomonas sp. MAHUQ-71 isolated from rice field.</title>
        <authorList>
            <person name="Huq M.A."/>
        </authorList>
    </citation>
    <scope>NUCLEOTIDE SEQUENCE</scope>
    <source>
        <strain evidence="1">MAHUQ-71</strain>
    </source>
</reference>
<dbReference type="RefSeq" id="WP_281044313.1">
    <property type="nucleotide sequence ID" value="NZ_JARYGZ010000001.1"/>
</dbReference>
<dbReference type="CDD" id="cd10979">
    <property type="entry name" value="CE4_PuuE_like"/>
    <property type="match status" value="1"/>
</dbReference>
<evidence type="ECO:0000313" key="1">
    <source>
        <dbReference type="EMBL" id="MDH7639045.1"/>
    </source>
</evidence>
<dbReference type="EMBL" id="JARYGZ010000001">
    <property type="protein sequence ID" value="MDH7639045.1"/>
    <property type="molecule type" value="Genomic_DNA"/>
</dbReference>
<accession>A0ABT6N175</accession>
<dbReference type="PANTHER" id="PTHR43123">
    <property type="entry name" value="POLYSACCHARIDE DEACETYLASE-RELATED"/>
    <property type="match status" value="1"/>
</dbReference>